<accession>A0AAW0EYX3</accession>
<sequence length="594" mass="66851">MFLRSVEKFFTAAWFAGLRTSRTIRKCALTMNDVNRAVEMGKMEVCPAEDGITGKILPDGVHGVNVFTVPEMKGRRRLITEPHLNACLHKEEIPKVAYPSRLARRQQLRNKKYMLQVDFEAFYDAIPIPSEVRNKFVFRARSGAYFRLCTLPTGARWSVAVGQGVTWTVVDIQTPVTIMTMIDNILFAAEEGQEDAFVLAVRRVLERIRAANLLTSPDRESLARMDEATLLSLASQPVTFLGEEFLWNGRERLVRNSTKSVAKLTIALRKPAFTIRSFASVLSLMFYMLHTTQMNPARAFSLARAYRGMSRLVHRGLDWDAPLPYLDPRVSRDMRTLGAALVRNPWESISVSRFASYDDADYDVVCFTDASLGGWGAYVHYQLRAFITREETPAHFPPTECMAAFQQMWVNELEDARRAGYVPQEGGADRDDADARSYFMAKHSAHAEPRAAELMLRQLVSEGLPNGTRIALATDHFPIVHAQKQLNGYGGIGRGLAWNKLYEYAYDLLYERNIEVVFFYIAGPLNPADTLSRNFGEYMPTAGSSLVRSWVSDVALPALGSTFSPLCESKGREREGVLEEEARRLEAYYGGVGV</sequence>
<dbReference type="InterPro" id="IPR043128">
    <property type="entry name" value="Rev_trsase/Diguanyl_cyclase"/>
</dbReference>
<dbReference type="InterPro" id="IPR000477">
    <property type="entry name" value="RT_dom"/>
</dbReference>
<dbReference type="PROSITE" id="PS50878">
    <property type="entry name" value="RT_POL"/>
    <property type="match status" value="1"/>
</dbReference>
<dbReference type="EMBL" id="JAECZO010000200">
    <property type="protein sequence ID" value="KAK7199014.1"/>
    <property type="molecule type" value="Genomic_DNA"/>
</dbReference>
<name>A0AAW0EYX3_9TRYP</name>
<evidence type="ECO:0000313" key="3">
    <source>
        <dbReference type="Proteomes" id="UP001430356"/>
    </source>
</evidence>
<dbReference type="Gene3D" id="3.30.70.270">
    <property type="match status" value="1"/>
</dbReference>
<organism evidence="2 3">
    <name type="scientific">Novymonas esmeraldas</name>
    <dbReference type="NCBI Taxonomy" id="1808958"/>
    <lineage>
        <taxon>Eukaryota</taxon>
        <taxon>Discoba</taxon>
        <taxon>Euglenozoa</taxon>
        <taxon>Kinetoplastea</taxon>
        <taxon>Metakinetoplastina</taxon>
        <taxon>Trypanosomatida</taxon>
        <taxon>Trypanosomatidae</taxon>
        <taxon>Novymonas</taxon>
    </lineage>
</organism>
<evidence type="ECO:0000259" key="1">
    <source>
        <dbReference type="PROSITE" id="PS50878"/>
    </source>
</evidence>
<keyword evidence="3" id="KW-1185">Reference proteome</keyword>
<dbReference type="Proteomes" id="UP001430356">
    <property type="component" value="Unassembled WGS sequence"/>
</dbReference>
<gene>
    <name evidence="2" type="ORF">NESM_000869300</name>
</gene>
<feature type="domain" description="Reverse transcriptase" evidence="1">
    <location>
        <begin position="50"/>
        <end position="245"/>
    </location>
</feature>
<comment type="caution">
    <text evidence="2">The sequence shown here is derived from an EMBL/GenBank/DDBJ whole genome shotgun (WGS) entry which is preliminary data.</text>
</comment>
<reference evidence="2 3" key="1">
    <citation type="journal article" date="2021" name="MBio">
        <title>A New Model Trypanosomatid, Novymonas esmeraldas: Genomic Perception of Its 'Candidatus Pandoraea novymonadis' Endosymbiont.</title>
        <authorList>
            <person name="Zakharova A."/>
            <person name="Saura A."/>
            <person name="Butenko A."/>
            <person name="Podesvova L."/>
            <person name="Warmusova S."/>
            <person name="Kostygov A.Y."/>
            <person name="Nenarokova A."/>
            <person name="Lukes J."/>
            <person name="Opperdoes F.R."/>
            <person name="Yurchenko V."/>
        </authorList>
    </citation>
    <scope>NUCLEOTIDE SEQUENCE [LARGE SCALE GENOMIC DNA]</scope>
    <source>
        <strain evidence="2 3">E262AT.01</strain>
    </source>
</reference>
<dbReference type="SUPFAM" id="SSF56672">
    <property type="entry name" value="DNA/RNA polymerases"/>
    <property type="match status" value="1"/>
</dbReference>
<protein>
    <recommendedName>
        <fullName evidence="1">Reverse transcriptase domain-containing protein</fullName>
    </recommendedName>
</protein>
<dbReference type="AlphaFoldDB" id="A0AAW0EYX3"/>
<proteinExistence type="predicted"/>
<evidence type="ECO:0000313" key="2">
    <source>
        <dbReference type="EMBL" id="KAK7199014.1"/>
    </source>
</evidence>
<dbReference type="Gene3D" id="3.10.10.10">
    <property type="entry name" value="HIV Type 1 Reverse Transcriptase, subunit A, domain 1"/>
    <property type="match status" value="1"/>
</dbReference>
<dbReference type="InterPro" id="IPR043502">
    <property type="entry name" value="DNA/RNA_pol_sf"/>
</dbReference>